<proteinExistence type="inferred from homology"/>
<dbReference type="RefSeq" id="XP_008022671.1">
    <property type="nucleotide sequence ID" value="XM_008024480.1"/>
</dbReference>
<keyword evidence="5" id="KW-0560">Oxidoreductase</keyword>
<protein>
    <recommendedName>
        <fullName evidence="6">Extradiol ring-cleavage dioxygenase class III enzyme subunit B domain-containing protein</fullName>
    </recommendedName>
</protein>
<reference evidence="7 8" key="2">
    <citation type="journal article" date="2013" name="PLoS Genet.">
        <title>Comparative genome structure, secondary metabolite, and effector coding capacity across Cochliobolus pathogens.</title>
        <authorList>
            <person name="Condon B.J."/>
            <person name="Leng Y."/>
            <person name="Wu D."/>
            <person name="Bushley K.E."/>
            <person name="Ohm R.A."/>
            <person name="Otillar R."/>
            <person name="Martin J."/>
            <person name="Schackwitz W."/>
            <person name="Grimwood J."/>
            <person name="MohdZainudin N."/>
            <person name="Xue C."/>
            <person name="Wang R."/>
            <person name="Manning V.A."/>
            <person name="Dhillon B."/>
            <person name="Tu Z.J."/>
            <person name="Steffenson B.J."/>
            <person name="Salamov A."/>
            <person name="Sun H."/>
            <person name="Lowry S."/>
            <person name="LaButti K."/>
            <person name="Han J."/>
            <person name="Copeland A."/>
            <person name="Lindquist E."/>
            <person name="Barry K."/>
            <person name="Schmutz J."/>
            <person name="Baker S.E."/>
            <person name="Ciuffetti L.M."/>
            <person name="Grigoriev I.V."/>
            <person name="Zhong S."/>
            <person name="Turgeon B.G."/>
        </authorList>
    </citation>
    <scope>NUCLEOTIDE SEQUENCE [LARGE SCALE GENOMIC DNA]</scope>
    <source>
        <strain evidence="8">28A</strain>
    </source>
</reference>
<organism evidence="7 8">
    <name type="scientific">Exserohilum turcicum (strain 28A)</name>
    <name type="common">Northern leaf blight fungus</name>
    <name type="synonym">Setosphaeria turcica</name>
    <dbReference type="NCBI Taxonomy" id="671987"/>
    <lineage>
        <taxon>Eukaryota</taxon>
        <taxon>Fungi</taxon>
        <taxon>Dikarya</taxon>
        <taxon>Ascomycota</taxon>
        <taxon>Pezizomycotina</taxon>
        <taxon>Dothideomycetes</taxon>
        <taxon>Pleosporomycetidae</taxon>
        <taxon>Pleosporales</taxon>
        <taxon>Pleosporineae</taxon>
        <taxon>Pleosporaceae</taxon>
        <taxon>Exserohilum</taxon>
    </lineage>
</organism>
<dbReference type="GO" id="GO:0008270">
    <property type="term" value="F:zinc ion binding"/>
    <property type="evidence" value="ECO:0007669"/>
    <property type="project" value="InterPro"/>
</dbReference>
<dbReference type="Gene3D" id="3.40.830.10">
    <property type="entry name" value="LigB-like"/>
    <property type="match status" value="1"/>
</dbReference>
<gene>
    <name evidence="7" type="ORF">SETTUDRAFT_104655</name>
</gene>
<reference evidence="7 8" key="1">
    <citation type="journal article" date="2012" name="PLoS Pathog.">
        <title>Diverse lifestyles and strategies of plant pathogenesis encoded in the genomes of eighteen Dothideomycetes fungi.</title>
        <authorList>
            <person name="Ohm R.A."/>
            <person name="Feau N."/>
            <person name="Henrissat B."/>
            <person name="Schoch C.L."/>
            <person name="Horwitz B.A."/>
            <person name="Barry K.W."/>
            <person name="Condon B.J."/>
            <person name="Copeland A.C."/>
            <person name="Dhillon B."/>
            <person name="Glaser F."/>
            <person name="Hesse C.N."/>
            <person name="Kosti I."/>
            <person name="LaButti K."/>
            <person name="Lindquist E.A."/>
            <person name="Lucas S."/>
            <person name="Salamov A.A."/>
            <person name="Bradshaw R.E."/>
            <person name="Ciuffetti L."/>
            <person name="Hamelin R.C."/>
            <person name="Kema G.H.J."/>
            <person name="Lawrence C."/>
            <person name="Scott J.A."/>
            <person name="Spatafora J.W."/>
            <person name="Turgeon B.G."/>
            <person name="de Wit P.J.G.M."/>
            <person name="Zhong S."/>
            <person name="Goodwin S.B."/>
            <person name="Grigoriev I.V."/>
        </authorList>
    </citation>
    <scope>NUCLEOTIDE SEQUENCE [LARGE SCALE GENOMIC DNA]</scope>
    <source>
        <strain evidence="8">28A</strain>
    </source>
</reference>
<dbReference type="InterPro" id="IPR014436">
    <property type="entry name" value="Extradiol_dOase_DODA"/>
</dbReference>
<keyword evidence="3" id="KW-0479">Metal-binding</keyword>
<dbReference type="PANTHER" id="PTHR30096:SF1">
    <property type="entry name" value="AROMATIC RING-OPENING DIOXYGENASE FAMILY PROTEIN (AFU_ORTHOLOGUE AFUA_7G00640)"/>
    <property type="match status" value="1"/>
</dbReference>
<dbReference type="CDD" id="cd07363">
    <property type="entry name" value="45_DOPA_Dioxygenase"/>
    <property type="match status" value="1"/>
</dbReference>
<dbReference type="STRING" id="671987.R0KKR6"/>
<dbReference type="Pfam" id="PF02900">
    <property type="entry name" value="LigB"/>
    <property type="match status" value="1"/>
</dbReference>
<dbReference type="PANTHER" id="PTHR30096">
    <property type="entry name" value="4,5-DOPA DIOXYGENASE EXTRADIOL-LIKE PROTEIN"/>
    <property type="match status" value="1"/>
</dbReference>
<dbReference type="HOGENOM" id="CLU_046582_4_0_1"/>
<dbReference type="EMBL" id="KB908504">
    <property type="protein sequence ID" value="EOA89724.1"/>
    <property type="molecule type" value="Genomic_DNA"/>
</dbReference>
<evidence type="ECO:0000256" key="5">
    <source>
        <dbReference type="ARBA" id="ARBA00023002"/>
    </source>
</evidence>
<dbReference type="GO" id="GO:0016702">
    <property type="term" value="F:oxidoreductase activity, acting on single donors with incorporation of molecular oxygen, incorporation of two atoms of oxygen"/>
    <property type="evidence" value="ECO:0007669"/>
    <property type="project" value="UniProtKB-ARBA"/>
</dbReference>
<evidence type="ECO:0000259" key="6">
    <source>
        <dbReference type="Pfam" id="PF02900"/>
    </source>
</evidence>
<feature type="non-terminal residue" evidence="7">
    <location>
        <position position="1"/>
    </location>
</feature>
<keyword evidence="4" id="KW-0862">Zinc</keyword>
<dbReference type="SUPFAM" id="SSF53213">
    <property type="entry name" value="LigB-like"/>
    <property type="match status" value="1"/>
</dbReference>
<keyword evidence="8" id="KW-1185">Reference proteome</keyword>
<evidence type="ECO:0000256" key="4">
    <source>
        <dbReference type="ARBA" id="ARBA00022833"/>
    </source>
</evidence>
<dbReference type="OrthoDB" id="7396853at2759"/>
<evidence type="ECO:0000256" key="1">
    <source>
        <dbReference type="ARBA" id="ARBA00001947"/>
    </source>
</evidence>
<dbReference type="GeneID" id="19395057"/>
<dbReference type="InterPro" id="IPR004183">
    <property type="entry name" value="Xdiol_dOase_suB"/>
</dbReference>
<evidence type="ECO:0000313" key="8">
    <source>
        <dbReference type="Proteomes" id="UP000016935"/>
    </source>
</evidence>
<dbReference type="AlphaFoldDB" id="R0KKR6"/>
<dbReference type="GO" id="GO:0008198">
    <property type="term" value="F:ferrous iron binding"/>
    <property type="evidence" value="ECO:0007669"/>
    <property type="project" value="InterPro"/>
</dbReference>
<evidence type="ECO:0000256" key="2">
    <source>
        <dbReference type="ARBA" id="ARBA00007581"/>
    </source>
</evidence>
<accession>R0KKR6</accession>
<evidence type="ECO:0000313" key="7">
    <source>
        <dbReference type="EMBL" id="EOA89724.1"/>
    </source>
</evidence>
<name>R0KKR6_EXST2</name>
<comment type="cofactor">
    <cofactor evidence="1">
        <name>Zn(2+)</name>
        <dbReference type="ChEBI" id="CHEBI:29105"/>
    </cofactor>
</comment>
<evidence type="ECO:0000256" key="3">
    <source>
        <dbReference type="ARBA" id="ARBA00022723"/>
    </source>
</evidence>
<sequence length="293" mass="33205">ELAPVHFLSHGTTMVLGEDSRIRDYWRKIGRDALRHGVKGVIIMGAHWNAKGEKEFVKVATSPNRTFMSLANVHPKHWQDWRPNPDIATSKRVIKMLNAAGIEAVEDPNFTWMIDTFPVLIGMFGDKCPPTTIISQNSYFDPFFHTRIGSTLRSLREEKYLFIGSGGGTHNLYRAQWSYTLDYKDNFAMEVPPDPDSMEFRQALEDVICKIGGGPELRRGLARLMKNPYYREAHGTDDHYVSACFVAGAIGDAEDRGTKASLGAEAWELRTQCECQFTLGEWPKSWEIKDISD</sequence>
<comment type="similarity">
    <text evidence="2">Belongs to the DODA-type extradiol aromatic ring-opening dioxygenase family.</text>
</comment>
<feature type="domain" description="Extradiol ring-cleavage dioxygenase class III enzyme subunit B" evidence="6">
    <location>
        <begin position="5"/>
        <end position="259"/>
    </location>
</feature>
<dbReference type="Proteomes" id="UP000016935">
    <property type="component" value="Unassembled WGS sequence"/>
</dbReference>